<dbReference type="Gene3D" id="2.60.120.1250">
    <property type="entry name" value="Peptidase M60, enhancin-like domain 1"/>
    <property type="match status" value="1"/>
</dbReference>
<dbReference type="PANTHER" id="PTHR15730:SF5">
    <property type="entry name" value="SI:CH211-210B2.2-RELATED"/>
    <property type="match status" value="1"/>
</dbReference>
<evidence type="ECO:0000259" key="3">
    <source>
        <dbReference type="PROSITE" id="PS51723"/>
    </source>
</evidence>
<dbReference type="EMBL" id="NJEU01000513">
    <property type="protein sequence ID" value="PHH73324.1"/>
    <property type="molecule type" value="Genomic_DNA"/>
</dbReference>
<dbReference type="OrthoDB" id="10260387at2759"/>
<dbReference type="InterPro" id="IPR031161">
    <property type="entry name" value="Peptidase_M60_dom"/>
</dbReference>
<comment type="caution">
    <text evidence="4">The sequence shown here is derived from an EMBL/GenBank/DDBJ whole genome shotgun (WGS) entry which is preliminary data.</text>
</comment>
<dbReference type="PANTHER" id="PTHR15730">
    <property type="entry name" value="EXPERIMENTAL AUTOIMMUNE PROSTATITIS ANTIGEN 2-RELATED"/>
    <property type="match status" value="1"/>
</dbReference>
<name>A0A2C5Z1T0_9HYPO</name>
<gene>
    <name evidence="4" type="ORF">CDD82_5538</name>
</gene>
<evidence type="ECO:0000313" key="5">
    <source>
        <dbReference type="Proteomes" id="UP000224854"/>
    </source>
</evidence>
<dbReference type="Proteomes" id="UP000224854">
    <property type="component" value="Unassembled WGS sequence"/>
</dbReference>
<proteinExistence type="predicted"/>
<dbReference type="Gene3D" id="1.10.390.30">
    <property type="entry name" value="Peptidase M60, enhancin-like domain 3"/>
    <property type="match status" value="1"/>
</dbReference>
<keyword evidence="2" id="KW-0732">Signal</keyword>
<organism evidence="4 5">
    <name type="scientific">Ophiocordyceps australis</name>
    <dbReference type="NCBI Taxonomy" id="1399860"/>
    <lineage>
        <taxon>Eukaryota</taxon>
        <taxon>Fungi</taxon>
        <taxon>Dikarya</taxon>
        <taxon>Ascomycota</taxon>
        <taxon>Pezizomycotina</taxon>
        <taxon>Sordariomycetes</taxon>
        <taxon>Hypocreomycetidae</taxon>
        <taxon>Hypocreales</taxon>
        <taxon>Ophiocordycipitaceae</taxon>
        <taxon>Ophiocordyceps</taxon>
    </lineage>
</organism>
<dbReference type="Pfam" id="PF17291">
    <property type="entry name" value="M60-like_N"/>
    <property type="match status" value="1"/>
</dbReference>
<evidence type="ECO:0000256" key="1">
    <source>
        <dbReference type="SAM" id="MobiDB-lite"/>
    </source>
</evidence>
<dbReference type="InterPro" id="IPR042279">
    <property type="entry name" value="Pep_M60_3"/>
</dbReference>
<feature type="domain" description="Peptidase M60" evidence="3">
    <location>
        <begin position="167"/>
        <end position="482"/>
    </location>
</feature>
<feature type="region of interest" description="Disordered" evidence="1">
    <location>
        <begin position="55"/>
        <end position="138"/>
    </location>
</feature>
<dbReference type="PROSITE" id="PS51723">
    <property type="entry name" value="PEPTIDASE_M60"/>
    <property type="match status" value="1"/>
</dbReference>
<reference evidence="4 5" key="1">
    <citation type="submission" date="2017-06" db="EMBL/GenBank/DDBJ databases">
        <title>Ant-infecting Ophiocordyceps genomes reveal a high diversity of potential behavioral manipulation genes and a possible major role for enterotoxins.</title>
        <authorList>
            <person name="De Bekker C."/>
            <person name="Evans H.C."/>
            <person name="Brachmann A."/>
            <person name="Hughes D.P."/>
        </authorList>
    </citation>
    <scope>NUCLEOTIDE SEQUENCE [LARGE SCALE GENOMIC DNA]</scope>
    <source>
        <strain evidence="4 5">1348a</strain>
    </source>
</reference>
<dbReference type="SMART" id="SM01276">
    <property type="entry name" value="M60-like"/>
    <property type="match status" value="1"/>
</dbReference>
<accession>A0A2C5Z1T0</accession>
<evidence type="ECO:0000256" key="2">
    <source>
        <dbReference type="SAM" id="SignalP"/>
    </source>
</evidence>
<keyword evidence="5" id="KW-1185">Reference proteome</keyword>
<dbReference type="Pfam" id="PF13402">
    <property type="entry name" value="Peptidase_M60"/>
    <property type="match status" value="1"/>
</dbReference>
<evidence type="ECO:0000313" key="4">
    <source>
        <dbReference type="EMBL" id="PHH73324.1"/>
    </source>
</evidence>
<feature type="signal peptide" evidence="2">
    <location>
        <begin position="1"/>
        <end position="15"/>
    </location>
</feature>
<sequence>MRFAVFAVGIPLVVGVPWDVVSGKQRAVKEVKRWIFAPGNANGMNFVWSTDDLKPKAGSAGQDSVKGKPVVEAPPAAPPAAAPAAPPQNPQPVARPTPALLAKPIEEAPPVSGPKPVVEGPPAVPGDGERLGQGQESKFAHPRTIKVAALPNNEDERQRLNQNLVWADFHPTGFYVGARQVLKVKVSGVRDNGPQPEILVGTPNLIDPARPFQDMRAMLVPSGPLGNGDHDVENDVDGIIYIRYVYGRDQEAPPPVSVTLEGDAAQPIPLFRQGVTTDEEWVDMLRETKVPFAEHVGERVILTGLKRDALVYAERGQKQEELLNRYKAIIAAQDAISGLRADAADARDRPSPLRPMVVQTNRMVYANAWSWRAAIGQSTISDIWWQPELERSWKIWHELGHHRQHSPTWSWEAVAEVTVNIYTLAARRLVPEIPSSETEHGTVEEWNKAKRYLEQGRQFKDFDRADLIVMLVMFEQLREVFGDGFYHELHRRSRAEPVQYEGEADKKHHFMALAANVTGHDLTPFFETWGLRPEGRTVEEMARQPQKMGWDFSQQPVFGGE</sequence>
<dbReference type="AlphaFoldDB" id="A0A2C5Z1T0"/>
<dbReference type="Gene3D" id="3.40.390.80">
    <property type="entry name" value="Peptidase M60, enhancin-like domain 2"/>
    <property type="match status" value="1"/>
</dbReference>
<dbReference type="InterPro" id="IPR035423">
    <property type="entry name" value="M60-like_N"/>
</dbReference>
<feature type="chain" id="PRO_5012880477" description="Peptidase M60 domain-containing protein" evidence="2">
    <location>
        <begin position="16"/>
        <end position="561"/>
    </location>
</feature>
<protein>
    <recommendedName>
        <fullName evidence="3">Peptidase M60 domain-containing protein</fullName>
    </recommendedName>
</protein>
<dbReference type="InterPro" id="IPR051244">
    <property type="entry name" value="TCAF"/>
</dbReference>
<feature type="compositionally biased region" description="Pro residues" evidence="1">
    <location>
        <begin position="75"/>
        <end position="95"/>
    </location>
</feature>